<name>A0A317DYI6_9PROT</name>
<dbReference type="PANTHER" id="PTHR32089">
    <property type="entry name" value="METHYL-ACCEPTING CHEMOTAXIS PROTEIN MCPB"/>
    <property type="match status" value="1"/>
</dbReference>
<dbReference type="SUPFAM" id="SSF58104">
    <property type="entry name" value="Methyl-accepting chemotaxis protein (MCP) signaling domain"/>
    <property type="match status" value="1"/>
</dbReference>
<dbReference type="Pfam" id="PF00015">
    <property type="entry name" value="MCPsignal"/>
    <property type="match status" value="1"/>
</dbReference>
<gene>
    <name evidence="5" type="ORF">DKG75_18255</name>
</gene>
<evidence type="ECO:0000313" key="6">
    <source>
        <dbReference type="Proteomes" id="UP000246077"/>
    </source>
</evidence>
<evidence type="ECO:0000256" key="3">
    <source>
        <dbReference type="PROSITE-ProRule" id="PRU00284"/>
    </source>
</evidence>
<dbReference type="PROSITE" id="PS50111">
    <property type="entry name" value="CHEMOTAXIS_TRANSDUC_2"/>
    <property type="match status" value="1"/>
</dbReference>
<evidence type="ECO:0000256" key="2">
    <source>
        <dbReference type="ARBA" id="ARBA00029447"/>
    </source>
</evidence>
<dbReference type="Proteomes" id="UP000246077">
    <property type="component" value="Unassembled WGS sequence"/>
</dbReference>
<accession>A0A317DYI6</accession>
<feature type="domain" description="Methyl-accepting transducer" evidence="4">
    <location>
        <begin position="19"/>
        <end position="255"/>
    </location>
</feature>
<dbReference type="GO" id="GO:0004888">
    <property type="term" value="F:transmembrane signaling receptor activity"/>
    <property type="evidence" value="ECO:0007669"/>
    <property type="project" value="InterPro"/>
</dbReference>
<dbReference type="GO" id="GO:0007165">
    <property type="term" value="P:signal transduction"/>
    <property type="evidence" value="ECO:0007669"/>
    <property type="project" value="UniProtKB-KW"/>
</dbReference>
<organism evidence="5 6">
    <name type="scientific">Zavarzinia compransoris</name>
    <dbReference type="NCBI Taxonomy" id="1264899"/>
    <lineage>
        <taxon>Bacteria</taxon>
        <taxon>Pseudomonadati</taxon>
        <taxon>Pseudomonadota</taxon>
        <taxon>Alphaproteobacteria</taxon>
        <taxon>Rhodospirillales</taxon>
        <taxon>Zavarziniaceae</taxon>
        <taxon>Zavarzinia</taxon>
    </lineage>
</organism>
<dbReference type="SMART" id="SM00283">
    <property type="entry name" value="MA"/>
    <property type="match status" value="1"/>
</dbReference>
<sequence length="464" mass="48245">METEAGKAAQTALVHIADDVGRLSVEIADVAGHVDTVASGVQTQAEAFEGLRHEAGALAQSNRTILQAVAETRETSRSAAEAMQRGAADVEASLAEIRALVTNAVTVAAELRSLVTALEDVRKVARGIDAIARQTNLLALNASIEAARAGEAGKGFAVVAAEVKALARSTSTATTEIDATLTMLGRQSARLVEESAAASDRAAAAEQGTATIGAAMGDLARRFATVDTGIGAIAGAADDIAGRIAGLVGTANTLADGVEGSSRALGEARARSAAVLSIAEKLLSRTLVPGVDTVDARVLALATGARAAIEAAFAREIAEGRAGRDDVFDEHYRPVAGSNPPQVLTRFTALADRVLPPIQDPLLRADERIVFAAAVDRNGYLPTHNAAFSKPQGADPAWNAAHCRNRRLFDDRVGLAAARGQGDFLLQTYRRDMGGGQFALMKDLSVPIRLGGRHWGALRIAYRV</sequence>
<dbReference type="InterPro" id="IPR004089">
    <property type="entry name" value="MCPsignal_dom"/>
</dbReference>
<keyword evidence="1 3" id="KW-0807">Transducer</keyword>
<keyword evidence="6" id="KW-1185">Reference proteome</keyword>
<protein>
    <submittedName>
        <fullName evidence="5">Chemotaxis protein</fullName>
    </submittedName>
</protein>
<dbReference type="GO" id="GO:0016020">
    <property type="term" value="C:membrane"/>
    <property type="evidence" value="ECO:0007669"/>
    <property type="project" value="InterPro"/>
</dbReference>
<dbReference type="AlphaFoldDB" id="A0A317DYI6"/>
<reference evidence="6" key="1">
    <citation type="submission" date="2018-05" db="EMBL/GenBank/DDBJ databases">
        <title>Zavarzinia sp. HR-AS.</title>
        <authorList>
            <person name="Lee Y."/>
            <person name="Jeon C.O."/>
        </authorList>
    </citation>
    <scope>NUCLEOTIDE SEQUENCE [LARGE SCALE GENOMIC DNA]</scope>
    <source>
        <strain evidence="6">DSM 1231</strain>
    </source>
</reference>
<evidence type="ECO:0000256" key="1">
    <source>
        <dbReference type="ARBA" id="ARBA00023224"/>
    </source>
</evidence>
<dbReference type="PRINTS" id="PR00260">
    <property type="entry name" value="CHEMTRNSDUCR"/>
</dbReference>
<dbReference type="Gene3D" id="1.10.287.950">
    <property type="entry name" value="Methyl-accepting chemotaxis protein"/>
    <property type="match status" value="1"/>
</dbReference>
<dbReference type="PANTHER" id="PTHR32089:SF114">
    <property type="entry name" value="METHYL-ACCEPTING CHEMOTAXIS PROTEIN MCPB"/>
    <property type="match status" value="1"/>
</dbReference>
<comment type="similarity">
    <text evidence="2">Belongs to the methyl-accepting chemotaxis (MCP) protein family.</text>
</comment>
<evidence type="ECO:0000259" key="4">
    <source>
        <dbReference type="PROSITE" id="PS50111"/>
    </source>
</evidence>
<dbReference type="InterPro" id="IPR004090">
    <property type="entry name" value="Chemotax_Me-accpt_rcpt"/>
</dbReference>
<evidence type="ECO:0000313" key="5">
    <source>
        <dbReference type="EMBL" id="PWR18916.1"/>
    </source>
</evidence>
<proteinExistence type="inferred from homology"/>
<dbReference type="GO" id="GO:0006935">
    <property type="term" value="P:chemotaxis"/>
    <property type="evidence" value="ECO:0007669"/>
    <property type="project" value="InterPro"/>
</dbReference>
<dbReference type="EMBL" id="QGLF01000005">
    <property type="protein sequence ID" value="PWR18916.1"/>
    <property type="molecule type" value="Genomic_DNA"/>
</dbReference>
<dbReference type="RefSeq" id="WP_109922602.1">
    <property type="nucleotide sequence ID" value="NZ_QGLF01000005.1"/>
</dbReference>
<comment type="caution">
    <text evidence="5">The sequence shown here is derived from an EMBL/GenBank/DDBJ whole genome shotgun (WGS) entry which is preliminary data.</text>
</comment>